<dbReference type="Proteomes" id="UP000014974">
    <property type="component" value="Unassembled WGS sequence"/>
</dbReference>
<comment type="caution">
    <text evidence="1">The sequence shown here is derived from an EMBL/GenBank/DDBJ whole genome shotgun (WGS) entry which is preliminary data.</text>
</comment>
<protein>
    <submittedName>
        <fullName evidence="1">Uncharacterized protein</fullName>
    </submittedName>
</protein>
<name>S7V904_9BACT</name>
<sequence>MGFFVLIKMGHFGFLNCMFSSFRLSVFLDNLRKICHGDLNQ</sequence>
<dbReference type="AlphaFoldDB" id="S7V904"/>
<gene>
    <name evidence="1" type="ORF">ADICYQ_4520</name>
</gene>
<dbReference type="STRING" id="641524.ADICYQ_4520"/>
<reference evidence="1 2" key="1">
    <citation type="journal article" date="2013" name="Genome Announc.">
        <title>Draft Genome Sequence of Cyclobacterium qasimii Strain M12-11BT, Isolated from Arctic Marine Sediment.</title>
        <authorList>
            <person name="Shivaji S."/>
            <person name="Ara S."/>
            <person name="Singh A."/>
            <person name="Kumar Pinnaka A."/>
        </authorList>
    </citation>
    <scope>NUCLEOTIDE SEQUENCE [LARGE SCALE GENOMIC DNA]</scope>
    <source>
        <strain evidence="1 2">M12-11B</strain>
    </source>
</reference>
<proteinExistence type="predicted"/>
<organism evidence="1 2">
    <name type="scientific">Cyclobacterium qasimii M12-11B</name>
    <dbReference type="NCBI Taxonomy" id="641524"/>
    <lineage>
        <taxon>Bacteria</taxon>
        <taxon>Pseudomonadati</taxon>
        <taxon>Bacteroidota</taxon>
        <taxon>Cytophagia</taxon>
        <taxon>Cytophagales</taxon>
        <taxon>Cyclobacteriaceae</taxon>
        <taxon>Cyclobacterium</taxon>
    </lineage>
</organism>
<evidence type="ECO:0000313" key="1">
    <source>
        <dbReference type="EMBL" id="EPR66386.1"/>
    </source>
</evidence>
<accession>S7V904</accession>
<evidence type="ECO:0000313" key="2">
    <source>
        <dbReference type="Proteomes" id="UP000014974"/>
    </source>
</evidence>
<dbReference type="EMBL" id="ATNM01000147">
    <property type="protein sequence ID" value="EPR66386.1"/>
    <property type="molecule type" value="Genomic_DNA"/>
</dbReference>